<dbReference type="Proteomes" id="UP000324638">
    <property type="component" value="Unassembled WGS sequence"/>
</dbReference>
<protein>
    <submittedName>
        <fullName evidence="2">Uncharacterized protein</fullName>
    </submittedName>
</protein>
<feature type="transmembrane region" description="Helical" evidence="1">
    <location>
        <begin position="12"/>
        <end position="34"/>
    </location>
</feature>
<proteinExistence type="predicted"/>
<gene>
    <name evidence="2" type="ORF">EPJ79_09770</name>
</gene>
<keyword evidence="1" id="KW-1133">Transmembrane helix</keyword>
<evidence type="ECO:0000256" key="1">
    <source>
        <dbReference type="SAM" id="Phobius"/>
    </source>
</evidence>
<dbReference type="AlphaFoldDB" id="A0A5C8DAA9"/>
<comment type="caution">
    <text evidence="2">The sequence shown here is derived from an EMBL/GenBank/DDBJ whole genome shotgun (WGS) entry which is preliminary data.</text>
</comment>
<sequence>MNNIISTISNNPLISTIVGSLFSSIIILIVSIFISRKKKILSYRIIYNNLLITNSENIKIFYSDKEINNIYIVIIEIDNACNSEIKPEDYDKNISIVFDESINILSAIIKEKYPDDLDVNLKMKDNKVLLDKILLNKNDRFIIQFELTSKSNLIKEKLDKIQVSARIAGFKIKKRKHISSFSYLLNIFYAMTNSLIIFCLGITLYYEKRLYLISYICIIISYIAMAGAIFICIFYIYTKKRSKY</sequence>
<dbReference type="RefSeq" id="WP_147739355.1">
    <property type="nucleotide sequence ID" value="NZ_CAUDFA010000033.1"/>
</dbReference>
<dbReference type="EMBL" id="SAXU01000001">
    <property type="protein sequence ID" value="TXJ21391.1"/>
    <property type="molecule type" value="Genomic_DNA"/>
</dbReference>
<keyword evidence="1" id="KW-0472">Membrane</keyword>
<evidence type="ECO:0000313" key="3">
    <source>
        <dbReference type="Proteomes" id="UP000324638"/>
    </source>
</evidence>
<feature type="transmembrane region" description="Helical" evidence="1">
    <location>
        <begin position="212"/>
        <end position="237"/>
    </location>
</feature>
<name>A0A5C8DAA9_9SPIR</name>
<reference evidence="2 3" key="1">
    <citation type="journal article" date="1992" name="Lakartidningen">
        <title>[Penicillin V and not amoxicillin is the first choice preparation in acute otitis].</title>
        <authorList>
            <person name="Kamme C."/>
            <person name="Lundgren K."/>
            <person name="Prellner K."/>
        </authorList>
    </citation>
    <scope>NUCLEOTIDE SEQUENCE [LARGE SCALE GENOMIC DNA]</scope>
    <source>
        <strain evidence="2 3">513A</strain>
    </source>
</reference>
<evidence type="ECO:0000313" key="2">
    <source>
        <dbReference type="EMBL" id="TXJ21391.1"/>
    </source>
</evidence>
<keyword evidence="1" id="KW-0812">Transmembrane</keyword>
<accession>A0A5C8DAA9</accession>
<organism evidence="2 3">
    <name type="scientific">Brachyspira aalborgi</name>
    <dbReference type="NCBI Taxonomy" id="29522"/>
    <lineage>
        <taxon>Bacteria</taxon>
        <taxon>Pseudomonadati</taxon>
        <taxon>Spirochaetota</taxon>
        <taxon>Spirochaetia</taxon>
        <taxon>Brachyspirales</taxon>
        <taxon>Brachyspiraceae</taxon>
        <taxon>Brachyspira</taxon>
    </lineage>
</organism>
<feature type="transmembrane region" description="Helical" evidence="1">
    <location>
        <begin position="183"/>
        <end position="206"/>
    </location>
</feature>